<keyword evidence="1" id="KW-0732">Signal</keyword>
<comment type="caution">
    <text evidence="2">The sequence shown here is derived from an EMBL/GenBank/DDBJ whole genome shotgun (WGS) entry which is preliminary data.</text>
</comment>
<accession>A0ABR1KNS2</accession>
<keyword evidence="3" id="KW-1185">Reference proteome</keyword>
<sequence length="192" mass="21781">MFYLFFFFFFSFFSPCSSTTTTSCTRTIVIPALMRHAAAFQRSSGAGVFFWFTSSVCLMPVVMREARYFMSLLYFSLPIVFAFHCPFRHYHKLPQSPPPPPPPPPLLQIYVLPPVSSIHLPIRDPWTHARDWLRLAHVSTTTLLSSDTNVVNASTSFLPCTVHPHQMTHTSAFYQSIQISNHSMSSCIPDGV</sequence>
<name>A0ABR1KNS2_9PEZI</name>
<feature type="chain" id="PRO_5045279675" description="Secreted protein" evidence="1">
    <location>
        <begin position="19"/>
        <end position="192"/>
    </location>
</feature>
<evidence type="ECO:0008006" key="4">
    <source>
        <dbReference type="Google" id="ProtNLM"/>
    </source>
</evidence>
<evidence type="ECO:0000256" key="1">
    <source>
        <dbReference type="SAM" id="SignalP"/>
    </source>
</evidence>
<evidence type="ECO:0000313" key="2">
    <source>
        <dbReference type="EMBL" id="KAK7517609.1"/>
    </source>
</evidence>
<protein>
    <recommendedName>
        <fullName evidence="4">Secreted protein</fullName>
    </recommendedName>
</protein>
<feature type="signal peptide" evidence="1">
    <location>
        <begin position="1"/>
        <end position="18"/>
    </location>
</feature>
<organism evidence="2 3">
    <name type="scientific">Phyllosticta citriasiana</name>
    <dbReference type="NCBI Taxonomy" id="595635"/>
    <lineage>
        <taxon>Eukaryota</taxon>
        <taxon>Fungi</taxon>
        <taxon>Dikarya</taxon>
        <taxon>Ascomycota</taxon>
        <taxon>Pezizomycotina</taxon>
        <taxon>Dothideomycetes</taxon>
        <taxon>Dothideomycetes incertae sedis</taxon>
        <taxon>Botryosphaeriales</taxon>
        <taxon>Phyllostictaceae</taxon>
        <taxon>Phyllosticta</taxon>
    </lineage>
</organism>
<gene>
    <name evidence="2" type="ORF">IWZ03DRAFT_175949</name>
</gene>
<proteinExistence type="predicted"/>
<dbReference type="EMBL" id="JBBPHU010000005">
    <property type="protein sequence ID" value="KAK7517609.1"/>
    <property type="molecule type" value="Genomic_DNA"/>
</dbReference>
<dbReference type="Proteomes" id="UP001363622">
    <property type="component" value="Unassembled WGS sequence"/>
</dbReference>
<evidence type="ECO:0000313" key="3">
    <source>
        <dbReference type="Proteomes" id="UP001363622"/>
    </source>
</evidence>
<reference evidence="2 3" key="1">
    <citation type="submission" date="2024-04" db="EMBL/GenBank/DDBJ databases">
        <title>Phyllosticta paracitricarpa is synonymous to the EU quarantine fungus P. citricarpa based on phylogenomic analyses.</title>
        <authorList>
            <consortium name="Lawrence Berkeley National Laboratory"/>
            <person name="Van Ingen-Buijs V.A."/>
            <person name="Van Westerhoven A.C."/>
            <person name="Haridas S."/>
            <person name="Skiadas P."/>
            <person name="Martin F."/>
            <person name="Groenewald J.Z."/>
            <person name="Crous P.W."/>
            <person name="Seidl M.F."/>
        </authorList>
    </citation>
    <scope>NUCLEOTIDE SEQUENCE [LARGE SCALE GENOMIC DNA]</scope>
    <source>
        <strain evidence="2 3">CBS 123371</strain>
    </source>
</reference>